<dbReference type="InterPro" id="IPR018357">
    <property type="entry name" value="Hexapep_transf_CS"/>
</dbReference>
<dbReference type="PANTHER" id="PTHR43480:SF1">
    <property type="entry name" value="ACYL-[ACYL-CARRIER-PROTEIN]--UDP-N-ACETYLGLUCOSAMINE O-ACYLTRANSFERASE, MITOCHONDRIAL-RELATED"/>
    <property type="match status" value="1"/>
</dbReference>
<evidence type="ECO:0000256" key="2">
    <source>
        <dbReference type="ARBA" id="ARBA00022516"/>
    </source>
</evidence>
<dbReference type="EC" id="2.3.1.129" evidence="9"/>
<keyword evidence="4 9" id="KW-0808">Transferase</keyword>
<evidence type="ECO:0000256" key="7">
    <source>
        <dbReference type="ARBA" id="ARBA00023315"/>
    </source>
</evidence>
<dbReference type="GO" id="GO:0016020">
    <property type="term" value="C:membrane"/>
    <property type="evidence" value="ECO:0007669"/>
    <property type="project" value="GOC"/>
</dbReference>
<evidence type="ECO:0000256" key="6">
    <source>
        <dbReference type="ARBA" id="ARBA00023098"/>
    </source>
</evidence>
<dbReference type="InterPro" id="IPR010137">
    <property type="entry name" value="Lipid_A_LpxA"/>
</dbReference>
<dbReference type="InterPro" id="IPR001451">
    <property type="entry name" value="Hexapep"/>
</dbReference>
<dbReference type="PIRSF" id="PIRSF000456">
    <property type="entry name" value="UDP-GlcNAc_acltr"/>
    <property type="match status" value="1"/>
</dbReference>
<dbReference type="Pfam" id="PF13720">
    <property type="entry name" value="Acetyltransf_11"/>
    <property type="match status" value="1"/>
</dbReference>
<dbReference type="CDD" id="cd03351">
    <property type="entry name" value="LbH_UDP-GlcNAc_AT"/>
    <property type="match status" value="1"/>
</dbReference>
<reference evidence="9 10" key="1">
    <citation type="submission" date="2019-12" db="EMBL/GenBank/DDBJ databases">
        <title>Nitratireductor arenosus sp. nov., Isolated from sea sand, Jeju island, South Korea.</title>
        <authorList>
            <person name="Kim W."/>
        </authorList>
    </citation>
    <scope>NUCLEOTIDE SEQUENCE [LARGE SCALE GENOMIC DNA]</scope>
    <source>
        <strain evidence="9 10">CAU 1489</strain>
    </source>
</reference>
<dbReference type="EMBL" id="WPHG01000002">
    <property type="protein sequence ID" value="MVA97885.1"/>
    <property type="molecule type" value="Genomic_DNA"/>
</dbReference>
<evidence type="ECO:0000313" key="10">
    <source>
        <dbReference type="Proteomes" id="UP000463224"/>
    </source>
</evidence>
<comment type="caution">
    <text evidence="9">The sequence shown here is derived from an EMBL/GenBank/DDBJ whole genome shotgun (WGS) entry which is preliminary data.</text>
</comment>
<dbReference type="AlphaFoldDB" id="A0A844QF24"/>
<dbReference type="NCBIfam" id="TIGR01852">
    <property type="entry name" value="lipid_A_lpxA"/>
    <property type="match status" value="1"/>
</dbReference>
<keyword evidence="5" id="KW-0677">Repeat</keyword>
<name>A0A844QF24_9HYPH</name>
<sequence>MQHRSEHLIHPSAVVETGANLAPDVRIGPFCHVGPDVVLGAGVELLSHISVTGATTIGAGTKIYPHAALGGQPQDTKHKGGRTSLSIGRNCTIREAVTMHVGTDGGRQATVVGDNGYFLSYSHVAHDCIIGNNVTLTHGSTLGGFCEIGDHVIVGGLTAVHQHVRIGTRAFAAGCSAIVGDVIPYGMVAGNRAKLRGFNIVGMRRSGMPRAEILRMREAYRKIFDPQRPLTENLGIVKTEFSDVEAVMQIVAFMTDRDKRYFCVPPRGDSDAATDDEHV</sequence>
<keyword evidence="2" id="KW-0444">Lipid biosynthesis</keyword>
<dbReference type="Proteomes" id="UP000463224">
    <property type="component" value="Unassembled WGS sequence"/>
</dbReference>
<dbReference type="GO" id="GO:0009245">
    <property type="term" value="P:lipid A biosynthetic process"/>
    <property type="evidence" value="ECO:0007669"/>
    <property type="project" value="UniProtKB-KW"/>
</dbReference>
<dbReference type="InterPro" id="IPR029098">
    <property type="entry name" value="Acetyltransf_C"/>
</dbReference>
<dbReference type="Gene3D" id="2.160.10.10">
    <property type="entry name" value="Hexapeptide repeat proteins"/>
    <property type="match status" value="1"/>
</dbReference>
<keyword evidence="6" id="KW-0443">Lipid metabolism</keyword>
<proteinExistence type="predicted"/>
<feature type="domain" description="UDP N-acetylglucosamine O-acyltransferase C-terminal" evidence="8">
    <location>
        <begin position="181"/>
        <end position="257"/>
    </location>
</feature>
<dbReference type="Gene3D" id="1.20.1180.10">
    <property type="entry name" value="Udp N-acetylglucosamine O-acyltransferase, C-terminal domain"/>
    <property type="match status" value="1"/>
</dbReference>
<evidence type="ECO:0000259" key="8">
    <source>
        <dbReference type="Pfam" id="PF13720"/>
    </source>
</evidence>
<evidence type="ECO:0000256" key="1">
    <source>
        <dbReference type="ARBA" id="ARBA00022490"/>
    </source>
</evidence>
<dbReference type="RefSeq" id="WP_156712790.1">
    <property type="nucleotide sequence ID" value="NZ_WPHG01000002.1"/>
</dbReference>
<evidence type="ECO:0000313" key="9">
    <source>
        <dbReference type="EMBL" id="MVA97885.1"/>
    </source>
</evidence>
<dbReference type="GO" id="GO:0008780">
    <property type="term" value="F:acyl-[acyl-carrier-protein]-UDP-N-acetylglucosamine O-acyltransferase activity"/>
    <property type="evidence" value="ECO:0007669"/>
    <property type="project" value="UniProtKB-EC"/>
</dbReference>
<dbReference type="InterPro" id="IPR011004">
    <property type="entry name" value="Trimer_LpxA-like_sf"/>
</dbReference>
<dbReference type="InterPro" id="IPR037157">
    <property type="entry name" value="Acetyltransf_C_sf"/>
</dbReference>
<evidence type="ECO:0000256" key="4">
    <source>
        <dbReference type="ARBA" id="ARBA00022679"/>
    </source>
</evidence>
<keyword evidence="3" id="KW-0441">Lipid A biosynthesis</keyword>
<dbReference type="NCBIfam" id="NF003657">
    <property type="entry name" value="PRK05289.1"/>
    <property type="match status" value="1"/>
</dbReference>
<organism evidence="9 10">
    <name type="scientific">Nitratireductor arenosus</name>
    <dbReference type="NCBI Taxonomy" id="2682096"/>
    <lineage>
        <taxon>Bacteria</taxon>
        <taxon>Pseudomonadati</taxon>
        <taxon>Pseudomonadota</taxon>
        <taxon>Alphaproteobacteria</taxon>
        <taxon>Hyphomicrobiales</taxon>
        <taxon>Phyllobacteriaceae</taxon>
        <taxon>Nitratireductor</taxon>
    </lineage>
</organism>
<keyword evidence="7 9" id="KW-0012">Acyltransferase</keyword>
<protein>
    <submittedName>
        <fullName evidence="9">Acyl-ACP--UDP-N-acetylglucosamine O-acyltransferase</fullName>
        <ecNumber evidence="9">2.3.1.129</ecNumber>
    </submittedName>
</protein>
<evidence type="ECO:0000256" key="3">
    <source>
        <dbReference type="ARBA" id="ARBA00022556"/>
    </source>
</evidence>
<keyword evidence="10" id="KW-1185">Reference proteome</keyword>
<dbReference type="PROSITE" id="PS00101">
    <property type="entry name" value="HEXAPEP_TRANSFERASES"/>
    <property type="match status" value="1"/>
</dbReference>
<dbReference type="SUPFAM" id="SSF51161">
    <property type="entry name" value="Trimeric LpxA-like enzymes"/>
    <property type="match status" value="1"/>
</dbReference>
<dbReference type="Pfam" id="PF00132">
    <property type="entry name" value="Hexapep"/>
    <property type="match status" value="1"/>
</dbReference>
<keyword evidence="1" id="KW-0963">Cytoplasm</keyword>
<accession>A0A844QF24</accession>
<gene>
    <name evidence="9" type="primary">lpxA</name>
    <name evidence="9" type="ORF">GN330_11575</name>
</gene>
<evidence type="ECO:0000256" key="5">
    <source>
        <dbReference type="ARBA" id="ARBA00022737"/>
    </source>
</evidence>
<dbReference type="PANTHER" id="PTHR43480">
    <property type="entry name" value="ACYL-[ACYL-CARRIER-PROTEIN]--UDP-N-ACETYLGLUCOSAMINE O-ACYLTRANSFERASE"/>
    <property type="match status" value="1"/>
</dbReference>